<dbReference type="PANTHER" id="PTHR30469">
    <property type="entry name" value="MULTIDRUG RESISTANCE PROTEIN MDTA"/>
    <property type="match status" value="1"/>
</dbReference>
<organism evidence="7 8">
    <name type="scientific">Vibrio vulnificus</name>
    <dbReference type="NCBI Taxonomy" id="672"/>
    <lineage>
        <taxon>Bacteria</taxon>
        <taxon>Pseudomonadati</taxon>
        <taxon>Pseudomonadota</taxon>
        <taxon>Gammaproteobacteria</taxon>
        <taxon>Vibrionales</taxon>
        <taxon>Vibrionaceae</taxon>
        <taxon>Vibrio</taxon>
    </lineage>
</organism>
<evidence type="ECO:0000256" key="3">
    <source>
        <dbReference type="ARBA" id="ARBA00022448"/>
    </source>
</evidence>
<accession>A0A2S3R570</accession>
<gene>
    <name evidence="7" type="ORF">CRN52_07365</name>
</gene>
<name>A0A2S3R570_VIBVL</name>
<dbReference type="Proteomes" id="UP000237466">
    <property type="component" value="Unassembled WGS sequence"/>
</dbReference>
<dbReference type="EMBL" id="PDGH01000058">
    <property type="protein sequence ID" value="POB48809.1"/>
    <property type="molecule type" value="Genomic_DNA"/>
</dbReference>
<dbReference type="AlphaFoldDB" id="A0A2S3R570"/>
<dbReference type="InterPro" id="IPR058627">
    <property type="entry name" value="MdtA-like_C"/>
</dbReference>
<protein>
    <submittedName>
        <fullName evidence="7">Efflux RND transporter periplasmic adaptor subunit</fullName>
    </submittedName>
</protein>
<dbReference type="Pfam" id="PF25917">
    <property type="entry name" value="BSH_RND"/>
    <property type="match status" value="1"/>
</dbReference>
<dbReference type="InterPro" id="IPR058625">
    <property type="entry name" value="MdtA-like_BSH"/>
</dbReference>
<evidence type="ECO:0000313" key="7">
    <source>
        <dbReference type="EMBL" id="POB48809.1"/>
    </source>
</evidence>
<feature type="coiled-coil region" evidence="4">
    <location>
        <begin position="106"/>
        <end position="179"/>
    </location>
</feature>
<evidence type="ECO:0000256" key="1">
    <source>
        <dbReference type="ARBA" id="ARBA00004196"/>
    </source>
</evidence>
<evidence type="ECO:0000256" key="4">
    <source>
        <dbReference type="SAM" id="Coils"/>
    </source>
</evidence>
<comment type="similarity">
    <text evidence="2">Belongs to the membrane fusion protein (MFP) (TC 8.A.1) family.</text>
</comment>
<dbReference type="Pfam" id="PF25967">
    <property type="entry name" value="RND-MFP_C"/>
    <property type="match status" value="1"/>
</dbReference>
<reference evidence="7 8" key="1">
    <citation type="journal article" date="2018" name="Front. Microbiol.">
        <title>Phylogeny of Vibrio vulnificus from the Analysis of the Core-Genome: Implications for Intra-Species Taxonomy.</title>
        <authorList>
            <person name="Roig F.J."/>
            <person name="Gonzalez-Candelas F."/>
            <person name="Sanjuan E."/>
            <person name="Fouz B."/>
            <person name="Feil E.J."/>
            <person name="Llorens C."/>
            <person name="Baker-Austin C."/>
            <person name="Oliver J.D."/>
            <person name="Danin-Poleg Y."/>
            <person name="Gibas C.J."/>
            <person name="Kashi Y."/>
            <person name="Gulig P.A."/>
            <person name="Morrison S.S."/>
            <person name="Amaro C."/>
        </authorList>
    </citation>
    <scope>NUCLEOTIDE SEQUENCE [LARGE SCALE GENOMIC DNA]</scope>
    <source>
        <strain evidence="7 8">CECT4608</strain>
    </source>
</reference>
<evidence type="ECO:0000313" key="8">
    <source>
        <dbReference type="Proteomes" id="UP000237466"/>
    </source>
</evidence>
<dbReference type="Gene3D" id="2.40.30.170">
    <property type="match status" value="1"/>
</dbReference>
<dbReference type="SUPFAM" id="SSF111369">
    <property type="entry name" value="HlyD-like secretion proteins"/>
    <property type="match status" value="1"/>
</dbReference>
<sequence length="386" mass="42383">MLMLHNVARWILPVALLGGGYVAYQAIAASGPETDDKKEAVAETIVETAPLFPTEHKVMITSHGELVPFETTRLSAQVSGEVVSWHPNFVTGGIVKRGEVLFSIESDNYQAAVLQAEAELASAKAALIEEKAKAKVAERQAKNLNDKQVSDLYLRKPQLLSAEAQVKSALASLKRAERDLENCKVVAPYDALVVSRQIGVGQFISAGSEVALLNNIEAAEIHIPIAGFDSAFLPEKLSNIRATIRLQGLRQVEREGNIDRDLAMIDSATRMINVVVRIDDPYGINSQKPAIKFGSYVEVQFAGKELKHIYRLPQELVSNRTVWVVNEENQLYPRTVNVLRSEGEFVLISEGIEQSDKLVLTVPEYPQKGMSVKLSQAKNADAENQG</sequence>
<feature type="domain" description="Multidrug resistance protein MdtA-like barrel-sandwich hybrid" evidence="5">
    <location>
        <begin position="72"/>
        <end position="211"/>
    </location>
</feature>
<proteinExistence type="inferred from homology"/>
<comment type="subcellular location">
    <subcellularLocation>
        <location evidence="1">Cell envelope</location>
    </subcellularLocation>
</comment>
<dbReference type="NCBIfam" id="TIGR01730">
    <property type="entry name" value="RND_mfp"/>
    <property type="match status" value="1"/>
</dbReference>
<feature type="domain" description="Multidrug resistance protein MdtA-like C-terminal permuted SH3" evidence="6">
    <location>
        <begin position="315"/>
        <end position="359"/>
    </location>
</feature>
<dbReference type="Gene3D" id="1.10.287.470">
    <property type="entry name" value="Helix hairpin bin"/>
    <property type="match status" value="1"/>
</dbReference>
<dbReference type="PANTHER" id="PTHR30469:SF12">
    <property type="entry name" value="MULTIDRUG RESISTANCE PROTEIN MDTA"/>
    <property type="match status" value="1"/>
</dbReference>
<dbReference type="GO" id="GO:0015562">
    <property type="term" value="F:efflux transmembrane transporter activity"/>
    <property type="evidence" value="ECO:0007669"/>
    <property type="project" value="TreeGrafter"/>
</dbReference>
<evidence type="ECO:0000256" key="2">
    <source>
        <dbReference type="ARBA" id="ARBA00009477"/>
    </source>
</evidence>
<dbReference type="Gene3D" id="2.40.50.100">
    <property type="match status" value="1"/>
</dbReference>
<keyword evidence="4" id="KW-0175">Coiled coil</keyword>
<dbReference type="InterPro" id="IPR006143">
    <property type="entry name" value="RND_pump_MFP"/>
</dbReference>
<evidence type="ECO:0000259" key="6">
    <source>
        <dbReference type="Pfam" id="PF25967"/>
    </source>
</evidence>
<evidence type="ECO:0000259" key="5">
    <source>
        <dbReference type="Pfam" id="PF25917"/>
    </source>
</evidence>
<comment type="caution">
    <text evidence="7">The sequence shown here is derived from an EMBL/GenBank/DDBJ whole genome shotgun (WGS) entry which is preliminary data.</text>
</comment>
<dbReference type="Gene3D" id="2.40.420.20">
    <property type="match status" value="1"/>
</dbReference>
<dbReference type="RefSeq" id="WP_072610570.1">
    <property type="nucleotide sequence ID" value="NZ_CP044207.1"/>
</dbReference>
<keyword evidence="3" id="KW-0813">Transport</keyword>
<dbReference type="GO" id="GO:1990281">
    <property type="term" value="C:efflux pump complex"/>
    <property type="evidence" value="ECO:0007669"/>
    <property type="project" value="TreeGrafter"/>
</dbReference>